<comment type="caution">
    <text evidence="7">The sequence shown here is derived from an EMBL/GenBank/DDBJ whole genome shotgun (WGS) entry which is preliminary data.</text>
</comment>
<dbReference type="InterPro" id="IPR010300">
    <property type="entry name" value="CDO_1"/>
</dbReference>
<protein>
    <submittedName>
        <fullName evidence="7">Cysteine dioxygenase</fullName>
    </submittedName>
</protein>
<dbReference type="InterPro" id="IPR014710">
    <property type="entry name" value="RmlC-like_jellyroll"/>
</dbReference>
<evidence type="ECO:0000256" key="6">
    <source>
        <dbReference type="PIRSR" id="PIRSR610300-51"/>
    </source>
</evidence>
<dbReference type="Pfam" id="PF05995">
    <property type="entry name" value="CDO_I"/>
    <property type="match status" value="1"/>
</dbReference>
<dbReference type="Gene3D" id="1.20.5.440">
    <property type="entry name" value="ATP synthase delta/epsilon subunit, C-terminal domain"/>
    <property type="match status" value="1"/>
</dbReference>
<dbReference type="EMBL" id="JJOA01000056">
    <property type="protein sequence ID" value="KEA55492.1"/>
    <property type="molecule type" value="Genomic_DNA"/>
</dbReference>
<evidence type="ECO:0000256" key="5">
    <source>
        <dbReference type="ARBA" id="ARBA00023004"/>
    </source>
</evidence>
<comment type="similarity">
    <text evidence="1">Belongs to the cysteine dioxygenase family.</text>
</comment>
<keyword evidence="4" id="KW-0560">Oxidoreductase</keyword>
<gene>
    <name evidence="7" type="ORF">DT99_33320</name>
</gene>
<keyword evidence="2 6" id="KW-0479">Metal-binding</keyword>
<feature type="binding site" evidence="6">
    <location>
        <position position="90"/>
    </location>
    <ligand>
        <name>Fe cation</name>
        <dbReference type="ChEBI" id="CHEBI:24875"/>
        <note>catalytic</note>
    </ligand>
</feature>
<dbReference type="PANTHER" id="PTHR12918:SF1">
    <property type="entry name" value="CYSTEINE DIOXYGENASE TYPE 1"/>
    <property type="match status" value="1"/>
</dbReference>
<dbReference type="PANTHER" id="PTHR12918">
    <property type="entry name" value="CYSTEINE DIOXYGENASE"/>
    <property type="match status" value="1"/>
</dbReference>
<evidence type="ECO:0000256" key="3">
    <source>
        <dbReference type="ARBA" id="ARBA00022964"/>
    </source>
</evidence>
<dbReference type="OrthoDB" id="7059163at2"/>
<dbReference type="CDD" id="cd10548">
    <property type="entry name" value="cupin_CDO"/>
    <property type="match status" value="1"/>
</dbReference>
<dbReference type="GO" id="GO:0008198">
    <property type="term" value="F:ferrous iron binding"/>
    <property type="evidence" value="ECO:0007669"/>
    <property type="project" value="TreeGrafter"/>
</dbReference>
<evidence type="ECO:0000256" key="4">
    <source>
        <dbReference type="ARBA" id="ARBA00023002"/>
    </source>
</evidence>
<keyword evidence="3 7" id="KW-0223">Dioxygenase</keyword>
<sequence length="188" mass="20348">MSTLSLQQTPLRPFVDGLGTLLASGANEARILDEGGALLAALVEHDDWLPDAFAQPDPERYRQYLLHLDPDERFSVVSFVWGPGQTTPIHNHTVWGLIGMLRGGEFSQPYRFDAAGKPVPAGDAVRLAPGEVEAVSPRIGDVHRVTNAFADRVSISIHVYGANIGKVERAVFLDDGTVKPFVSGYSNA</sequence>
<name>A0A071M423_9BURK</name>
<keyword evidence="5 6" id="KW-0408">Iron</keyword>
<dbReference type="InterPro" id="IPR011051">
    <property type="entry name" value="RmlC_Cupin_sf"/>
</dbReference>
<proteinExistence type="inferred from homology"/>
<dbReference type="AlphaFoldDB" id="A0A071M423"/>
<evidence type="ECO:0000313" key="7">
    <source>
        <dbReference type="EMBL" id="KEA55492.1"/>
    </source>
</evidence>
<reference evidence="7" key="1">
    <citation type="submission" date="2014-04" db="EMBL/GenBank/DDBJ databases">
        <title>In planta biocontrol of soil-borne Fusarium wilt of banana through a plant endophytic bacterium, Burkholderia cenocepacia 869T2.</title>
        <authorList>
            <person name="Ho Y.-N."/>
            <person name="Chiang H.-M."/>
            <person name="Chao C.-P."/>
            <person name="Su C.-C."/>
            <person name="Hsu H.-F."/>
            <person name="Guo C.-T."/>
            <person name="Hsieh J.-L."/>
            <person name="Huang C.-C."/>
        </authorList>
    </citation>
    <scope>NUCLEOTIDE SEQUENCE [LARGE SCALE GENOMIC DNA]</scope>
    <source>
        <strain evidence="7">869T2</strain>
    </source>
</reference>
<feature type="binding site" evidence="6">
    <location>
        <position position="92"/>
    </location>
    <ligand>
        <name>Fe cation</name>
        <dbReference type="ChEBI" id="CHEBI:24875"/>
        <note>catalytic</note>
    </ligand>
</feature>
<feature type="binding site" evidence="6">
    <location>
        <position position="143"/>
    </location>
    <ligand>
        <name>Fe cation</name>
        <dbReference type="ChEBI" id="CHEBI:24875"/>
        <note>catalytic</note>
    </ligand>
</feature>
<dbReference type="GO" id="GO:0016702">
    <property type="term" value="F:oxidoreductase activity, acting on single donors with incorporation of molecular oxygen, incorporation of two atoms of oxygen"/>
    <property type="evidence" value="ECO:0007669"/>
    <property type="project" value="InterPro"/>
</dbReference>
<dbReference type="SUPFAM" id="SSF51182">
    <property type="entry name" value="RmlC-like cupins"/>
    <property type="match status" value="1"/>
</dbReference>
<evidence type="ECO:0000256" key="2">
    <source>
        <dbReference type="ARBA" id="ARBA00022723"/>
    </source>
</evidence>
<dbReference type="Gene3D" id="2.60.120.10">
    <property type="entry name" value="Jelly Rolls"/>
    <property type="match status" value="1"/>
</dbReference>
<accession>A0A071M423</accession>
<organism evidence="7">
    <name type="scientific">Burkholderia cenocepacia</name>
    <dbReference type="NCBI Taxonomy" id="95486"/>
    <lineage>
        <taxon>Bacteria</taxon>
        <taxon>Pseudomonadati</taxon>
        <taxon>Pseudomonadota</taxon>
        <taxon>Betaproteobacteria</taxon>
        <taxon>Burkholderiales</taxon>
        <taxon>Burkholderiaceae</taxon>
        <taxon>Burkholderia</taxon>
        <taxon>Burkholderia cepacia complex</taxon>
    </lineage>
</organism>
<evidence type="ECO:0000256" key="1">
    <source>
        <dbReference type="ARBA" id="ARBA00006622"/>
    </source>
</evidence>